<name>A0A4Q8ARW5_9MICO</name>
<protein>
    <submittedName>
        <fullName evidence="1">Uncharacterized protein</fullName>
    </submittedName>
</protein>
<dbReference type="OrthoDB" id="5122344at2"/>
<reference evidence="1 2" key="1">
    <citation type="submission" date="2019-02" db="EMBL/GenBank/DDBJ databases">
        <title>Sequencing the genomes of 1000 actinobacteria strains.</title>
        <authorList>
            <person name="Klenk H.-P."/>
        </authorList>
    </citation>
    <scope>NUCLEOTIDE SEQUENCE [LARGE SCALE GENOMIC DNA]</scope>
    <source>
        <strain evidence="1 2">DSM 18319</strain>
    </source>
</reference>
<dbReference type="Proteomes" id="UP000291483">
    <property type="component" value="Unassembled WGS sequence"/>
</dbReference>
<organism evidence="1 2">
    <name type="scientific">Microterricola gilva</name>
    <dbReference type="NCBI Taxonomy" id="393267"/>
    <lineage>
        <taxon>Bacteria</taxon>
        <taxon>Bacillati</taxon>
        <taxon>Actinomycetota</taxon>
        <taxon>Actinomycetes</taxon>
        <taxon>Micrococcales</taxon>
        <taxon>Microbacteriaceae</taxon>
        <taxon>Microterricola</taxon>
    </lineage>
</organism>
<keyword evidence="2" id="KW-1185">Reference proteome</keyword>
<proteinExistence type="predicted"/>
<sequence length="126" mass="13311">MNVIRPAGDDGPEAASPLVLGWRVEAADGLCASTEARLDGIRALLADIAPDVAGWLPEAPASWRSRASAAYAARLQTLHARLDAALGALHEAEAAAWRELVAAQEERERLRWLLQSAGIGRTGPAP</sequence>
<dbReference type="EMBL" id="SHLC01000001">
    <property type="protein sequence ID" value="RZU67001.1"/>
    <property type="molecule type" value="Genomic_DNA"/>
</dbReference>
<dbReference type="RefSeq" id="WP_130507113.1">
    <property type="nucleotide sequence ID" value="NZ_SHLC01000001.1"/>
</dbReference>
<evidence type="ECO:0000313" key="1">
    <source>
        <dbReference type="EMBL" id="RZU67001.1"/>
    </source>
</evidence>
<dbReference type="AlphaFoldDB" id="A0A4Q8ARW5"/>
<accession>A0A4Q8ARW5</accession>
<evidence type="ECO:0000313" key="2">
    <source>
        <dbReference type="Proteomes" id="UP000291483"/>
    </source>
</evidence>
<comment type="caution">
    <text evidence="1">The sequence shown here is derived from an EMBL/GenBank/DDBJ whole genome shotgun (WGS) entry which is preliminary data.</text>
</comment>
<gene>
    <name evidence="1" type="ORF">EV379_3376</name>
</gene>